<dbReference type="AlphaFoldDB" id="A0A6J6CI18"/>
<dbReference type="EMBL" id="CAEZSP010000092">
    <property type="protein sequence ID" value="CAB4551081.1"/>
    <property type="molecule type" value="Genomic_DNA"/>
</dbReference>
<evidence type="ECO:0000256" key="2">
    <source>
        <dbReference type="SAM" id="Phobius"/>
    </source>
</evidence>
<keyword evidence="2" id="KW-0812">Transmembrane</keyword>
<reference evidence="3" key="1">
    <citation type="submission" date="2020-05" db="EMBL/GenBank/DDBJ databases">
        <authorList>
            <person name="Chiriac C."/>
            <person name="Salcher M."/>
            <person name="Ghai R."/>
            <person name="Kavagutti S V."/>
        </authorList>
    </citation>
    <scope>NUCLEOTIDE SEQUENCE</scope>
</reference>
<accession>A0A6J6CI18</accession>
<organism evidence="3">
    <name type="scientific">freshwater metagenome</name>
    <dbReference type="NCBI Taxonomy" id="449393"/>
    <lineage>
        <taxon>unclassified sequences</taxon>
        <taxon>metagenomes</taxon>
        <taxon>ecological metagenomes</taxon>
    </lineage>
</organism>
<sequence length="201" mass="22234">MKNLDPLIRREYKRLGMNIVPDDALADLIFAKVQYQRIRTIAITAIVLSAIVIGAFFGWRLTDTSSANSSNSTNSTNSSNSLSFTQKPTGGDVLPLPQAGYRNIDVSNPETAKLEYTFALESGWIIQEITDNPDPIMGSAGTVGVFLVTKDEERLVQQYQMSSRTQINEFGVPASGIYKFVLNFTNPNFKGQVRVAFVRSQ</sequence>
<protein>
    <submittedName>
        <fullName evidence="3">Unannotated protein</fullName>
    </submittedName>
</protein>
<name>A0A6J6CI18_9ZZZZ</name>
<feature type="compositionally biased region" description="Low complexity" evidence="1">
    <location>
        <begin position="66"/>
        <end position="85"/>
    </location>
</feature>
<keyword evidence="2" id="KW-0472">Membrane</keyword>
<keyword evidence="2" id="KW-1133">Transmembrane helix</keyword>
<feature type="region of interest" description="Disordered" evidence="1">
    <location>
        <begin position="66"/>
        <end position="86"/>
    </location>
</feature>
<gene>
    <name evidence="3" type="ORF">UFOPK1440_01146</name>
</gene>
<feature type="transmembrane region" description="Helical" evidence="2">
    <location>
        <begin position="40"/>
        <end position="59"/>
    </location>
</feature>
<evidence type="ECO:0000313" key="3">
    <source>
        <dbReference type="EMBL" id="CAB4551081.1"/>
    </source>
</evidence>
<evidence type="ECO:0000256" key="1">
    <source>
        <dbReference type="SAM" id="MobiDB-lite"/>
    </source>
</evidence>
<proteinExistence type="predicted"/>